<protein>
    <submittedName>
        <fullName evidence="2">DUF1294 domain-containing protein</fullName>
    </submittedName>
</protein>
<dbReference type="Proteomes" id="UP000463883">
    <property type="component" value="Chromosome"/>
</dbReference>
<dbReference type="EMBL" id="CP047591">
    <property type="protein sequence ID" value="QHI72272.1"/>
    <property type="molecule type" value="Genomic_DNA"/>
</dbReference>
<dbReference type="KEGG" id="amic:Ami3637_07520"/>
<dbReference type="PIRSF" id="PIRSF002599">
    <property type="entry name" value="Cold_shock_A"/>
    <property type="match status" value="1"/>
</dbReference>
<proteinExistence type="predicted"/>
<dbReference type="RefSeq" id="WP_162362041.1">
    <property type="nucleotide sequence ID" value="NZ_CP047591.1"/>
</dbReference>
<keyword evidence="3" id="KW-1185">Reference proteome</keyword>
<sequence>MKYAIALYVIWNIITFSMMGIDKYKAKNNKWRISEATLLITAIFMGGIGSLTGSKFFRHKTQKIKFKILLPFSVLLNLSVIVYIYYRITMIH</sequence>
<dbReference type="Pfam" id="PF06961">
    <property type="entry name" value="DUF1294"/>
    <property type="match status" value="1"/>
</dbReference>
<evidence type="ECO:0000313" key="3">
    <source>
        <dbReference type="Proteomes" id="UP000463883"/>
    </source>
</evidence>
<dbReference type="AlphaFoldDB" id="A0A6P1ME19"/>
<evidence type="ECO:0000313" key="2">
    <source>
        <dbReference type="EMBL" id="QHI72272.1"/>
    </source>
</evidence>
<organism evidence="2 3">
    <name type="scientific">Aminipila terrae</name>
    <dbReference type="NCBI Taxonomy" id="2697030"/>
    <lineage>
        <taxon>Bacteria</taxon>
        <taxon>Bacillati</taxon>
        <taxon>Bacillota</taxon>
        <taxon>Clostridia</taxon>
        <taxon>Peptostreptococcales</taxon>
        <taxon>Anaerovoracaceae</taxon>
        <taxon>Aminipila</taxon>
    </lineage>
</organism>
<dbReference type="GO" id="GO:0003676">
    <property type="term" value="F:nucleic acid binding"/>
    <property type="evidence" value="ECO:0007669"/>
    <property type="project" value="InterPro"/>
</dbReference>
<evidence type="ECO:0000256" key="1">
    <source>
        <dbReference type="SAM" id="Phobius"/>
    </source>
</evidence>
<reference evidence="2 3" key="1">
    <citation type="submission" date="2020-01" db="EMBL/GenBank/DDBJ databases">
        <title>Genomic analysis of Aminipila sp. CBA3637.</title>
        <authorList>
            <person name="Kim Y.B."/>
            <person name="Roh S.W."/>
        </authorList>
    </citation>
    <scope>NUCLEOTIDE SEQUENCE [LARGE SCALE GENOMIC DNA]</scope>
    <source>
        <strain evidence="2 3">CBA3637</strain>
    </source>
</reference>
<feature type="transmembrane region" description="Helical" evidence="1">
    <location>
        <begin position="68"/>
        <end position="86"/>
    </location>
</feature>
<dbReference type="InterPro" id="IPR010718">
    <property type="entry name" value="DUF1294"/>
</dbReference>
<keyword evidence="1" id="KW-0812">Transmembrane</keyword>
<accession>A0A6P1ME19</accession>
<feature type="transmembrane region" description="Helical" evidence="1">
    <location>
        <begin position="36"/>
        <end position="56"/>
    </location>
</feature>
<gene>
    <name evidence="2" type="ORF">Ami3637_07520</name>
</gene>
<keyword evidence="1" id="KW-0472">Membrane</keyword>
<keyword evidence="1" id="KW-1133">Transmembrane helix</keyword>
<dbReference type="InterPro" id="IPR012156">
    <property type="entry name" value="Cold_shock_CspA"/>
</dbReference>
<feature type="transmembrane region" description="Helical" evidence="1">
    <location>
        <begin position="6"/>
        <end position="24"/>
    </location>
</feature>
<name>A0A6P1ME19_9FIRM</name>